<dbReference type="SMART" id="SM00382">
    <property type="entry name" value="AAA"/>
    <property type="match status" value="1"/>
</dbReference>
<evidence type="ECO:0000256" key="1">
    <source>
        <dbReference type="ARBA" id="ARBA00022448"/>
    </source>
</evidence>
<dbReference type="InterPro" id="IPR003439">
    <property type="entry name" value="ABC_transporter-like_ATP-bd"/>
</dbReference>
<dbReference type="OrthoDB" id="3266715at2"/>
<evidence type="ECO:0000313" key="7">
    <source>
        <dbReference type="Proteomes" id="UP000247591"/>
    </source>
</evidence>
<keyword evidence="7" id="KW-1185">Reference proteome</keyword>
<evidence type="ECO:0000256" key="3">
    <source>
        <dbReference type="ARBA" id="ARBA00022840"/>
    </source>
</evidence>
<gene>
    <name evidence="6" type="ORF">DFR67_1214</name>
</gene>
<dbReference type="PANTHER" id="PTHR24220:SF685">
    <property type="entry name" value="ABC TRANSPORTER RELATED"/>
    <property type="match status" value="1"/>
</dbReference>
<dbReference type="GO" id="GO:0005524">
    <property type="term" value="F:ATP binding"/>
    <property type="evidence" value="ECO:0007669"/>
    <property type="project" value="UniProtKB-KW"/>
</dbReference>
<sequence length="276" mass="29127">MSTTRTQVNTADAAGAGGVRPSHASSGTVAARAIGLQKTYGEKDAEVHALRDVSLAIPAGRFTAIMGPSGSGKSTLMHCLAGLDTPTAGTVMIGDTDLSRCDDTQRTRIRRRELGFVFQSFNLLPVLSARANILLPLTLDRRRPDRAWFDELVHVLGIADRLDHKPSELSGGQQQRVAIARALLPRPRLILADEPTGNLDSHSGAQVLSLLQASSRRAGQTIVMVTHDPVAAGYCDQVLVMADGLLVDQIDTPTTDSVAAAMLRHGSVAGAAGVGR</sequence>
<dbReference type="Pfam" id="PF00005">
    <property type="entry name" value="ABC_tran"/>
    <property type="match status" value="1"/>
</dbReference>
<protein>
    <submittedName>
        <fullName evidence="6">Putative ABC transport system ATP-binding protein</fullName>
    </submittedName>
</protein>
<name>A0A318RBM5_WILLI</name>
<accession>A0A318RBM5</accession>
<dbReference type="RefSeq" id="WP_110472362.1">
    <property type="nucleotide sequence ID" value="NZ_QJSP01000021.1"/>
</dbReference>
<dbReference type="AlphaFoldDB" id="A0A318RBM5"/>
<dbReference type="InterPro" id="IPR017911">
    <property type="entry name" value="MacB-like_ATP-bd"/>
</dbReference>
<comment type="caution">
    <text evidence="6">The sequence shown here is derived from an EMBL/GenBank/DDBJ whole genome shotgun (WGS) entry which is preliminary data.</text>
</comment>
<keyword evidence="2" id="KW-0547">Nucleotide-binding</keyword>
<dbReference type="InterPro" id="IPR003593">
    <property type="entry name" value="AAA+_ATPase"/>
</dbReference>
<reference evidence="6 7" key="1">
    <citation type="submission" date="2018-06" db="EMBL/GenBank/DDBJ databases">
        <title>Genomic Encyclopedia of Type Strains, Phase IV (KMG-IV): sequencing the most valuable type-strain genomes for metagenomic binning, comparative biology and taxonomic classification.</title>
        <authorList>
            <person name="Goeker M."/>
        </authorList>
    </citation>
    <scope>NUCLEOTIDE SEQUENCE [LARGE SCALE GENOMIC DNA]</scope>
    <source>
        <strain evidence="6 7">DSM 45521</strain>
    </source>
</reference>
<evidence type="ECO:0000256" key="2">
    <source>
        <dbReference type="ARBA" id="ARBA00022741"/>
    </source>
</evidence>
<dbReference type="GO" id="GO:0016887">
    <property type="term" value="F:ATP hydrolysis activity"/>
    <property type="evidence" value="ECO:0007669"/>
    <property type="project" value="InterPro"/>
</dbReference>
<evidence type="ECO:0000259" key="5">
    <source>
        <dbReference type="PROSITE" id="PS50893"/>
    </source>
</evidence>
<keyword evidence="1" id="KW-0813">Transport</keyword>
<feature type="domain" description="ABC transporter" evidence="5">
    <location>
        <begin position="31"/>
        <end position="268"/>
    </location>
</feature>
<dbReference type="Gene3D" id="3.40.50.300">
    <property type="entry name" value="P-loop containing nucleotide triphosphate hydrolases"/>
    <property type="match status" value="1"/>
</dbReference>
<dbReference type="Proteomes" id="UP000247591">
    <property type="component" value="Unassembled WGS sequence"/>
</dbReference>
<dbReference type="GO" id="GO:0098796">
    <property type="term" value="C:membrane protein complex"/>
    <property type="evidence" value="ECO:0007669"/>
    <property type="project" value="UniProtKB-ARBA"/>
</dbReference>
<evidence type="ECO:0000313" key="6">
    <source>
        <dbReference type="EMBL" id="PYE12574.1"/>
    </source>
</evidence>
<dbReference type="PANTHER" id="PTHR24220">
    <property type="entry name" value="IMPORT ATP-BINDING PROTEIN"/>
    <property type="match status" value="1"/>
</dbReference>
<proteinExistence type="predicted"/>
<organism evidence="6 7">
    <name type="scientific">Williamsia limnetica</name>
    <dbReference type="NCBI Taxonomy" id="882452"/>
    <lineage>
        <taxon>Bacteria</taxon>
        <taxon>Bacillati</taxon>
        <taxon>Actinomycetota</taxon>
        <taxon>Actinomycetes</taxon>
        <taxon>Mycobacteriales</taxon>
        <taxon>Nocardiaceae</taxon>
        <taxon>Williamsia</taxon>
    </lineage>
</organism>
<dbReference type="InterPro" id="IPR017871">
    <property type="entry name" value="ABC_transporter-like_CS"/>
</dbReference>
<evidence type="ECO:0000256" key="4">
    <source>
        <dbReference type="SAM" id="MobiDB-lite"/>
    </source>
</evidence>
<dbReference type="GO" id="GO:0022857">
    <property type="term" value="F:transmembrane transporter activity"/>
    <property type="evidence" value="ECO:0007669"/>
    <property type="project" value="UniProtKB-ARBA"/>
</dbReference>
<feature type="region of interest" description="Disordered" evidence="4">
    <location>
        <begin position="1"/>
        <end position="24"/>
    </location>
</feature>
<dbReference type="PROSITE" id="PS50893">
    <property type="entry name" value="ABC_TRANSPORTER_2"/>
    <property type="match status" value="1"/>
</dbReference>
<dbReference type="InterPro" id="IPR015854">
    <property type="entry name" value="ABC_transpr_LolD-like"/>
</dbReference>
<dbReference type="EMBL" id="QJSP01000021">
    <property type="protein sequence ID" value="PYE12574.1"/>
    <property type="molecule type" value="Genomic_DNA"/>
</dbReference>
<dbReference type="FunFam" id="3.40.50.300:FF:000032">
    <property type="entry name" value="Export ABC transporter ATP-binding protein"/>
    <property type="match status" value="1"/>
</dbReference>
<keyword evidence="3 6" id="KW-0067">ATP-binding</keyword>
<dbReference type="GO" id="GO:0005886">
    <property type="term" value="C:plasma membrane"/>
    <property type="evidence" value="ECO:0007669"/>
    <property type="project" value="TreeGrafter"/>
</dbReference>
<feature type="compositionally biased region" description="Polar residues" evidence="4">
    <location>
        <begin position="1"/>
        <end position="10"/>
    </location>
</feature>
<dbReference type="SUPFAM" id="SSF52540">
    <property type="entry name" value="P-loop containing nucleoside triphosphate hydrolases"/>
    <property type="match status" value="1"/>
</dbReference>
<dbReference type="CDD" id="cd03255">
    <property type="entry name" value="ABC_MJ0796_LolCDE_FtsE"/>
    <property type="match status" value="1"/>
</dbReference>
<dbReference type="InterPro" id="IPR027417">
    <property type="entry name" value="P-loop_NTPase"/>
</dbReference>
<dbReference type="PROSITE" id="PS00211">
    <property type="entry name" value="ABC_TRANSPORTER_1"/>
    <property type="match status" value="1"/>
</dbReference>